<dbReference type="SUPFAM" id="SSF46767">
    <property type="entry name" value="Methylated DNA-protein cysteine methyltransferase, C-terminal domain"/>
    <property type="match status" value="1"/>
</dbReference>
<evidence type="ECO:0000256" key="5">
    <source>
        <dbReference type="ARBA" id="ARBA00078166"/>
    </source>
</evidence>
<protein>
    <recommendedName>
        <fullName evidence="4">DNA base-flipping protein</fullName>
    </recommendedName>
    <alternativeName>
        <fullName evidence="5">Alkyltransferase-like protein ATL</fullName>
    </alternativeName>
</protein>
<proteinExistence type="inferred from homology"/>
<evidence type="ECO:0000256" key="4">
    <source>
        <dbReference type="ARBA" id="ARBA00069942"/>
    </source>
</evidence>
<dbReference type="GO" id="GO:0008168">
    <property type="term" value="F:methyltransferase activity"/>
    <property type="evidence" value="ECO:0007669"/>
    <property type="project" value="UniProtKB-KW"/>
</dbReference>
<dbReference type="Proteomes" id="UP000240212">
    <property type="component" value="Unassembled WGS sequence"/>
</dbReference>
<dbReference type="GO" id="GO:0032259">
    <property type="term" value="P:methylation"/>
    <property type="evidence" value="ECO:0007669"/>
    <property type="project" value="UniProtKB-KW"/>
</dbReference>
<accession>A0A2P8VP26</accession>
<dbReference type="AlphaFoldDB" id="A0A2P8VP26"/>
<keyword evidence="1" id="KW-0227">DNA damage</keyword>
<keyword evidence="2" id="KW-0238">DNA-binding</keyword>
<dbReference type="InterPro" id="IPR014048">
    <property type="entry name" value="MethylDNA_cys_MeTrfase_DNA-bd"/>
</dbReference>
<keyword evidence="7" id="KW-0489">Methyltransferase</keyword>
<evidence type="ECO:0000313" key="7">
    <source>
        <dbReference type="EMBL" id="PSN09313.1"/>
    </source>
</evidence>
<comment type="caution">
    <text evidence="7">The sequence shown here is derived from an EMBL/GenBank/DDBJ whole genome shotgun (WGS) entry which is preliminary data.</text>
</comment>
<keyword evidence="8" id="KW-1185">Reference proteome</keyword>
<dbReference type="InterPro" id="IPR036217">
    <property type="entry name" value="MethylDNA_cys_MeTrfase_DNAb"/>
</dbReference>
<sequence>MDRQDTFPQRVYQIVAAIPEGCVTTYGDVARLAGSPRAARQVGGVLKRLPEGSQLPWHRVVNRHGAISLTGPDLQRQRQALLAEGVQVNGSGQIDMQRYRWQY</sequence>
<evidence type="ECO:0000313" key="8">
    <source>
        <dbReference type="Proteomes" id="UP000240212"/>
    </source>
</evidence>
<dbReference type="FunFam" id="1.10.10.10:FF:000148">
    <property type="entry name" value="6-O-methylguanine DNA methyltransferase"/>
    <property type="match status" value="1"/>
</dbReference>
<comment type="similarity">
    <text evidence="3">Belongs to the MGMT family. ATL subfamily.</text>
</comment>
<dbReference type="InterPro" id="IPR052520">
    <property type="entry name" value="ATL_DNA_repair"/>
</dbReference>
<evidence type="ECO:0000256" key="2">
    <source>
        <dbReference type="ARBA" id="ARBA00023125"/>
    </source>
</evidence>
<dbReference type="CDD" id="cd06445">
    <property type="entry name" value="ATase"/>
    <property type="match status" value="1"/>
</dbReference>
<dbReference type="PANTHER" id="PTHR42942">
    <property type="entry name" value="6-O-METHYLGUANINE DNA METHYLTRANSFERASE"/>
    <property type="match status" value="1"/>
</dbReference>
<dbReference type="InterPro" id="IPR036388">
    <property type="entry name" value="WH-like_DNA-bd_sf"/>
</dbReference>
<dbReference type="NCBIfam" id="TIGR00589">
    <property type="entry name" value="ogt"/>
    <property type="match status" value="1"/>
</dbReference>
<dbReference type="PANTHER" id="PTHR42942:SF1">
    <property type="entry name" value="ALKYLTRANSFERASE-LIKE PROTEIN 1"/>
    <property type="match status" value="1"/>
</dbReference>
<evidence type="ECO:0000256" key="3">
    <source>
        <dbReference type="ARBA" id="ARBA00060903"/>
    </source>
</evidence>
<dbReference type="Gene3D" id="1.10.10.10">
    <property type="entry name" value="Winged helix-like DNA-binding domain superfamily/Winged helix DNA-binding domain"/>
    <property type="match status" value="1"/>
</dbReference>
<evidence type="ECO:0000259" key="6">
    <source>
        <dbReference type="Pfam" id="PF01035"/>
    </source>
</evidence>
<organism evidence="7 8">
    <name type="scientific">Siccibacter turicensis</name>
    <dbReference type="NCBI Taxonomy" id="357233"/>
    <lineage>
        <taxon>Bacteria</taxon>
        <taxon>Pseudomonadati</taxon>
        <taxon>Pseudomonadota</taxon>
        <taxon>Gammaproteobacteria</taxon>
        <taxon>Enterobacterales</taxon>
        <taxon>Enterobacteriaceae</taxon>
        <taxon>Siccibacter</taxon>
    </lineage>
</organism>
<reference evidence="7 8" key="1">
    <citation type="submission" date="2018-03" db="EMBL/GenBank/DDBJ databases">
        <title>Draft genome sequence of the first documented clinical Siccibacter turicensis isolate in Austria.</title>
        <authorList>
            <person name="Lepuschitz S."/>
            <person name="Pekard-Amenitsch S."/>
            <person name="Haunold R."/>
            <person name="Schill S."/>
            <person name="Mach R."/>
            <person name="Allerberger F."/>
            <person name="Ruppitsch W."/>
            <person name="Forsythe S.J."/>
        </authorList>
    </citation>
    <scope>NUCLEOTIDE SEQUENCE [LARGE SCALE GENOMIC DNA]</scope>
    <source>
        <strain evidence="7 8">6100069499-17</strain>
    </source>
</reference>
<dbReference type="OrthoDB" id="9132167at2"/>
<name>A0A2P8VP26_9ENTR</name>
<dbReference type="RefSeq" id="WP_106875872.1">
    <property type="nucleotide sequence ID" value="NZ_PYEP01000001.1"/>
</dbReference>
<dbReference type="EMBL" id="PYEP01000001">
    <property type="protein sequence ID" value="PSN09313.1"/>
    <property type="molecule type" value="Genomic_DNA"/>
</dbReference>
<gene>
    <name evidence="7" type="ORF">C7G83_00725</name>
</gene>
<dbReference type="GO" id="GO:0003677">
    <property type="term" value="F:DNA binding"/>
    <property type="evidence" value="ECO:0007669"/>
    <property type="project" value="UniProtKB-KW"/>
</dbReference>
<dbReference type="Pfam" id="PF01035">
    <property type="entry name" value="DNA_binding_1"/>
    <property type="match status" value="1"/>
</dbReference>
<evidence type="ECO:0000256" key="1">
    <source>
        <dbReference type="ARBA" id="ARBA00022763"/>
    </source>
</evidence>
<dbReference type="GO" id="GO:0006281">
    <property type="term" value="P:DNA repair"/>
    <property type="evidence" value="ECO:0007669"/>
    <property type="project" value="InterPro"/>
</dbReference>
<keyword evidence="7" id="KW-0808">Transferase</keyword>
<feature type="domain" description="Methylated-DNA-[protein]-cysteine S-methyltransferase DNA binding" evidence="6">
    <location>
        <begin position="7"/>
        <end position="86"/>
    </location>
</feature>